<dbReference type="RefSeq" id="WP_386073369.1">
    <property type="nucleotide sequence ID" value="NZ_JBHTJT010000007.1"/>
</dbReference>
<evidence type="ECO:0000313" key="8">
    <source>
        <dbReference type="EMBL" id="MFD0979104.1"/>
    </source>
</evidence>
<dbReference type="CDD" id="cd00383">
    <property type="entry name" value="trans_reg_C"/>
    <property type="match status" value="1"/>
</dbReference>
<dbReference type="CDD" id="cd17624">
    <property type="entry name" value="REC_OmpR_PmrA-like"/>
    <property type="match status" value="1"/>
</dbReference>
<dbReference type="SMART" id="SM00448">
    <property type="entry name" value="REC"/>
    <property type="match status" value="1"/>
</dbReference>
<keyword evidence="3" id="KW-0804">Transcription</keyword>
<dbReference type="PROSITE" id="PS50110">
    <property type="entry name" value="RESPONSE_REGULATORY"/>
    <property type="match status" value="1"/>
</dbReference>
<comment type="caution">
    <text evidence="8">The sequence shown here is derived from an EMBL/GenBank/DDBJ whole genome shotgun (WGS) entry which is preliminary data.</text>
</comment>
<feature type="domain" description="OmpR/PhoB-type" evidence="7">
    <location>
        <begin position="124"/>
        <end position="221"/>
    </location>
</feature>
<proteinExistence type="predicted"/>
<dbReference type="PANTHER" id="PTHR48111:SF67">
    <property type="entry name" value="TRANSCRIPTIONAL REGULATORY PROTEIN TCTD"/>
    <property type="match status" value="1"/>
</dbReference>
<organism evidence="8 9">
    <name type="scientific">Tropicimonas aquimaris</name>
    <dbReference type="NCBI Taxonomy" id="914152"/>
    <lineage>
        <taxon>Bacteria</taxon>
        <taxon>Pseudomonadati</taxon>
        <taxon>Pseudomonadota</taxon>
        <taxon>Alphaproteobacteria</taxon>
        <taxon>Rhodobacterales</taxon>
        <taxon>Roseobacteraceae</taxon>
        <taxon>Tropicimonas</taxon>
    </lineage>
</organism>
<feature type="modified residue" description="4-aspartylphosphate" evidence="4">
    <location>
        <position position="51"/>
    </location>
</feature>
<feature type="domain" description="Response regulatory" evidence="6">
    <location>
        <begin position="2"/>
        <end position="116"/>
    </location>
</feature>
<accession>A0ABW3IMB7</accession>
<dbReference type="SUPFAM" id="SSF52172">
    <property type="entry name" value="CheY-like"/>
    <property type="match status" value="1"/>
</dbReference>
<dbReference type="SMART" id="SM00862">
    <property type="entry name" value="Trans_reg_C"/>
    <property type="match status" value="1"/>
</dbReference>
<dbReference type="InterPro" id="IPR016032">
    <property type="entry name" value="Sig_transdc_resp-reg_C-effctor"/>
</dbReference>
<evidence type="ECO:0000256" key="5">
    <source>
        <dbReference type="PROSITE-ProRule" id="PRU01091"/>
    </source>
</evidence>
<dbReference type="Gene3D" id="3.40.50.2300">
    <property type="match status" value="1"/>
</dbReference>
<protein>
    <submittedName>
        <fullName evidence="8">Response regulator</fullName>
    </submittedName>
</protein>
<evidence type="ECO:0000259" key="7">
    <source>
        <dbReference type="PROSITE" id="PS51755"/>
    </source>
</evidence>
<keyword evidence="2 5" id="KW-0238">DNA-binding</keyword>
<dbReference type="InterPro" id="IPR036388">
    <property type="entry name" value="WH-like_DNA-bd_sf"/>
</dbReference>
<evidence type="ECO:0000256" key="3">
    <source>
        <dbReference type="ARBA" id="ARBA00023163"/>
    </source>
</evidence>
<keyword evidence="9" id="KW-1185">Reference proteome</keyword>
<evidence type="ECO:0000256" key="4">
    <source>
        <dbReference type="PROSITE-ProRule" id="PRU00169"/>
    </source>
</evidence>
<dbReference type="InterPro" id="IPR001789">
    <property type="entry name" value="Sig_transdc_resp-reg_receiver"/>
</dbReference>
<dbReference type="Gene3D" id="1.10.10.10">
    <property type="entry name" value="Winged helix-like DNA-binding domain superfamily/Winged helix DNA-binding domain"/>
    <property type="match status" value="1"/>
</dbReference>
<dbReference type="SUPFAM" id="SSF46894">
    <property type="entry name" value="C-terminal effector domain of the bipartite response regulators"/>
    <property type="match status" value="1"/>
</dbReference>
<feature type="DNA-binding region" description="OmpR/PhoB-type" evidence="5">
    <location>
        <begin position="124"/>
        <end position="221"/>
    </location>
</feature>
<dbReference type="Pfam" id="PF00072">
    <property type="entry name" value="Response_reg"/>
    <property type="match status" value="1"/>
</dbReference>
<reference evidence="9" key="1">
    <citation type="journal article" date="2019" name="Int. J. Syst. Evol. Microbiol.">
        <title>The Global Catalogue of Microorganisms (GCM) 10K type strain sequencing project: providing services to taxonomists for standard genome sequencing and annotation.</title>
        <authorList>
            <consortium name="The Broad Institute Genomics Platform"/>
            <consortium name="The Broad Institute Genome Sequencing Center for Infectious Disease"/>
            <person name="Wu L."/>
            <person name="Ma J."/>
        </authorList>
    </citation>
    <scope>NUCLEOTIDE SEQUENCE [LARGE SCALE GENOMIC DNA]</scope>
    <source>
        <strain evidence="9">CCUG 60524</strain>
    </source>
</reference>
<dbReference type="Pfam" id="PF00486">
    <property type="entry name" value="Trans_reg_C"/>
    <property type="match status" value="1"/>
</dbReference>
<gene>
    <name evidence="8" type="ORF">ACFQ2S_05505</name>
</gene>
<dbReference type="PANTHER" id="PTHR48111">
    <property type="entry name" value="REGULATOR OF RPOS"/>
    <property type="match status" value="1"/>
</dbReference>
<dbReference type="InterPro" id="IPR039420">
    <property type="entry name" value="WalR-like"/>
</dbReference>
<keyword evidence="4" id="KW-0597">Phosphoprotein</keyword>
<evidence type="ECO:0000256" key="1">
    <source>
        <dbReference type="ARBA" id="ARBA00023015"/>
    </source>
</evidence>
<evidence type="ECO:0000259" key="6">
    <source>
        <dbReference type="PROSITE" id="PS50110"/>
    </source>
</evidence>
<dbReference type="EMBL" id="JBHTJT010000007">
    <property type="protein sequence ID" value="MFD0979104.1"/>
    <property type="molecule type" value="Genomic_DNA"/>
</dbReference>
<dbReference type="Proteomes" id="UP001597108">
    <property type="component" value="Unassembled WGS sequence"/>
</dbReference>
<evidence type="ECO:0000313" key="9">
    <source>
        <dbReference type="Proteomes" id="UP001597108"/>
    </source>
</evidence>
<dbReference type="Gene3D" id="6.10.250.690">
    <property type="match status" value="1"/>
</dbReference>
<name>A0ABW3IMB7_9RHOB</name>
<dbReference type="InterPro" id="IPR001867">
    <property type="entry name" value="OmpR/PhoB-type_DNA-bd"/>
</dbReference>
<dbReference type="PROSITE" id="PS51755">
    <property type="entry name" value="OMPR_PHOB"/>
    <property type="match status" value="1"/>
</dbReference>
<keyword evidence="1" id="KW-0805">Transcription regulation</keyword>
<sequence length="223" mass="24561">MRVLLLEDAPDVAEAITERFRQRGDVVDHVVTLRSAYDFISVQDYDVAILDIGLPDGEGTEVLKSLRDKQVPTPVLMLTARTKVDDRVSALDSGADDYLVKPFDLRELEARVRALHRRGMGELTGVLEFENLTLDTAGGMARIGGAPVALTRREISLLEILMNNRGRVVPKEKIYDRMFAFGDEPASLNAVEIQIGRLRKKLDGSGTAIKTLRGLGYQLVAAG</sequence>
<evidence type="ECO:0000256" key="2">
    <source>
        <dbReference type="ARBA" id="ARBA00023125"/>
    </source>
</evidence>
<dbReference type="InterPro" id="IPR011006">
    <property type="entry name" value="CheY-like_superfamily"/>
</dbReference>